<dbReference type="EMBL" id="MIGC01004175">
    <property type="protein sequence ID" value="PHJ18399.1"/>
    <property type="molecule type" value="Genomic_DNA"/>
</dbReference>
<evidence type="ECO:0000256" key="1">
    <source>
        <dbReference type="SAM" id="Phobius"/>
    </source>
</evidence>
<keyword evidence="1" id="KW-0812">Transmembrane</keyword>
<proteinExistence type="predicted"/>
<name>A0A2C6KMP3_9APIC</name>
<feature type="transmembrane region" description="Helical" evidence="1">
    <location>
        <begin position="20"/>
        <end position="38"/>
    </location>
</feature>
<reference evidence="2 3" key="1">
    <citation type="journal article" date="2017" name="Int. J. Parasitol.">
        <title>The genome of the protozoan parasite Cystoisospora suis and a reverse vaccinology approach to identify vaccine candidates.</title>
        <authorList>
            <person name="Palmieri N."/>
            <person name="Shrestha A."/>
            <person name="Ruttkowski B."/>
            <person name="Beck T."/>
            <person name="Vogl C."/>
            <person name="Tomley F."/>
            <person name="Blake D.P."/>
            <person name="Joachim A."/>
        </authorList>
    </citation>
    <scope>NUCLEOTIDE SEQUENCE [LARGE SCALE GENOMIC DNA]</scope>
    <source>
        <strain evidence="2 3">Wien I</strain>
    </source>
</reference>
<keyword evidence="3" id="KW-1185">Reference proteome</keyword>
<dbReference type="GeneID" id="94431129"/>
<protein>
    <submittedName>
        <fullName evidence="2">Uncharacterized protein</fullName>
    </submittedName>
</protein>
<keyword evidence="1" id="KW-1133">Transmembrane helix</keyword>
<comment type="caution">
    <text evidence="2">The sequence shown here is derived from an EMBL/GenBank/DDBJ whole genome shotgun (WGS) entry which is preliminary data.</text>
</comment>
<organism evidence="2 3">
    <name type="scientific">Cystoisospora suis</name>
    <dbReference type="NCBI Taxonomy" id="483139"/>
    <lineage>
        <taxon>Eukaryota</taxon>
        <taxon>Sar</taxon>
        <taxon>Alveolata</taxon>
        <taxon>Apicomplexa</taxon>
        <taxon>Conoidasida</taxon>
        <taxon>Coccidia</taxon>
        <taxon>Eucoccidiorida</taxon>
        <taxon>Eimeriorina</taxon>
        <taxon>Sarcocystidae</taxon>
        <taxon>Cystoisospora</taxon>
    </lineage>
</organism>
<sequence length="64" mass="7335">MVLRCLLERHETLPNRVVPVYLVGAVTCFNLLGLFVNYEGVFLCKGEELERWVVPGVWCSACEY</sequence>
<keyword evidence="1" id="KW-0472">Membrane</keyword>
<evidence type="ECO:0000313" key="3">
    <source>
        <dbReference type="Proteomes" id="UP000221165"/>
    </source>
</evidence>
<dbReference type="Proteomes" id="UP000221165">
    <property type="component" value="Unassembled WGS sequence"/>
</dbReference>
<dbReference type="VEuPathDB" id="ToxoDB:CSUI_007774"/>
<gene>
    <name evidence="2" type="ORF">CSUI_007774</name>
</gene>
<evidence type="ECO:0000313" key="2">
    <source>
        <dbReference type="EMBL" id="PHJ18399.1"/>
    </source>
</evidence>
<dbReference type="RefSeq" id="XP_067920106.1">
    <property type="nucleotide sequence ID" value="XM_068067918.1"/>
</dbReference>
<dbReference type="AlphaFoldDB" id="A0A2C6KMP3"/>
<accession>A0A2C6KMP3</accession>